<evidence type="ECO:0000256" key="1">
    <source>
        <dbReference type="ARBA" id="ARBA00022679"/>
    </source>
</evidence>
<keyword evidence="2" id="KW-0547">Nucleotide-binding</keyword>
<protein>
    <recommendedName>
        <fullName evidence="6">Maltokinase N-terminal cap domain-containing protein</fullName>
    </recommendedName>
</protein>
<feature type="region of interest" description="Disordered" evidence="5">
    <location>
        <begin position="204"/>
        <end position="230"/>
    </location>
</feature>
<sequence>MALIYRADLQPSKLDLLRGWLPRQPWYAPDTASAGKGSTSTGSTSTPPTQTQLSTVGSFRFDDPAGEVGVETLFVQVDEGVIHQVPLTYRGAPLVGAEASLIGITEHSVLGTRWVYDGLGDPVFLAVTVNAALNGGRHADEFVDVDGELILREPRALVRGSGTDSGAGSRTISPPAVAEISTTSSAHDSTTSFAAFDVVVFRTPEPAPRASGSPTQATPPQAGQPDNRPTNAVLTATWAGQPVEHTLVRVTTAKNL</sequence>
<evidence type="ECO:0000256" key="3">
    <source>
        <dbReference type="ARBA" id="ARBA00022777"/>
    </source>
</evidence>
<keyword evidence="8" id="KW-1185">Reference proteome</keyword>
<dbReference type="RefSeq" id="WP_188675875.1">
    <property type="nucleotide sequence ID" value="NZ_BMGP01000002.1"/>
</dbReference>
<dbReference type="InterPro" id="IPR040999">
    <property type="entry name" value="Mak_N_cap"/>
</dbReference>
<keyword evidence="1" id="KW-0808">Transferase</keyword>
<keyword evidence="3" id="KW-0418">Kinase</keyword>
<proteinExistence type="predicted"/>
<reference evidence="7 8" key="1">
    <citation type="journal article" date="2014" name="Int. J. Syst. Evol. Microbiol.">
        <title>Complete genome sequence of Corynebacterium casei LMG S-19264T (=DSM 44701T), isolated from a smear-ripened cheese.</title>
        <authorList>
            <consortium name="US DOE Joint Genome Institute (JGI-PGF)"/>
            <person name="Walter F."/>
            <person name="Albersmeier A."/>
            <person name="Kalinowski J."/>
            <person name="Ruckert C."/>
        </authorList>
    </citation>
    <scope>NUCLEOTIDE SEQUENCE [LARGE SCALE GENOMIC DNA]</scope>
    <source>
        <strain evidence="7 8">CGMCC 1.12976</strain>
    </source>
</reference>
<feature type="region of interest" description="Disordered" evidence="5">
    <location>
        <begin position="31"/>
        <end position="54"/>
    </location>
</feature>
<comment type="caution">
    <text evidence="7">The sequence shown here is derived from an EMBL/GenBank/DDBJ whole genome shotgun (WGS) entry which is preliminary data.</text>
</comment>
<dbReference type="Pfam" id="PF18085">
    <property type="entry name" value="Mak_N_cap"/>
    <property type="match status" value="1"/>
</dbReference>
<name>A0A917B5F9_9MICO</name>
<gene>
    <name evidence="7" type="ORF">GCM10011399_14600</name>
</gene>
<dbReference type="Proteomes" id="UP000598775">
    <property type="component" value="Unassembled WGS sequence"/>
</dbReference>
<evidence type="ECO:0000256" key="5">
    <source>
        <dbReference type="SAM" id="MobiDB-lite"/>
    </source>
</evidence>
<evidence type="ECO:0000259" key="6">
    <source>
        <dbReference type="Pfam" id="PF18085"/>
    </source>
</evidence>
<accession>A0A917B5F9</accession>
<dbReference type="GO" id="GO:0016301">
    <property type="term" value="F:kinase activity"/>
    <property type="evidence" value="ECO:0007669"/>
    <property type="project" value="UniProtKB-KW"/>
</dbReference>
<feature type="compositionally biased region" description="Low complexity" evidence="5">
    <location>
        <begin position="214"/>
        <end position="225"/>
    </location>
</feature>
<evidence type="ECO:0000256" key="2">
    <source>
        <dbReference type="ARBA" id="ARBA00022741"/>
    </source>
</evidence>
<evidence type="ECO:0000256" key="4">
    <source>
        <dbReference type="ARBA" id="ARBA00022840"/>
    </source>
</evidence>
<dbReference type="GO" id="GO:0005524">
    <property type="term" value="F:ATP binding"/>
    <property type="evidence" value="ECO:0007669"/>
    <property type="project" value="UniProtKB-KW"/>
</dbReference>
<dbReference type="AlphaFoldDB" id="A0A917B5F9"/>
<dbReference type="EMBL" id="BMGP01000002">
    <property type="protein sequence ID" value="GGF21975.1"/>
    <property type="molecule type" value="Genomic_DNA"/>
</dbReference>
<organism evidence="7 8">
    <name type="scientific">Subtercola lobariae</name>
    <dbReference type="NCBI Taxonomy" id="1588641"/>
    <lineage>
        <taxon>Bacteria</taxon>
        <taxon>Bacillati</taxon>
        <taxon>Actinomycetota</taxon>
        <taxon>Actinomycetes</taxon>
        <taxon>Micrococcales</taxon>
        <taxon>Microbacteriaceae</taxon>
        <taxon>Subtercola</taxon>
    </lineage>
</organism>
<evidence type="ECO:0000313" key="8">
    <source>
        <dbReference type="Proteomes" id="UP000598775"/>
    </source>
</evidence>
<keyword evidence="4" id="KW-0067">ATP-binding</keyword>
<evidence type="ECO:0000313" key="7">
    <source>
        <dbReference type="EMBL" id="GGF21975.1"/>
    </source>
</evidence>
<feature type="domain" description="Maltokinase N-terminal cap" evidence="6">
    <location>
        <begin position="20"/>
        <end position="121"/>
    </location>
</feature>